<dbReference type="RefSeq" id="XP_001735911.1">
    <property type="nucleotide sequence ID" value="XM_001735859.1"/>
</dbReference>
<dbReference type="GeneID" id="5880886"/>
<dbReference type="InterPro" id="IPR006703">
    <property type="entry name" value="G_AIG1"/>
</dbReference>
<dbReference type="Gene3D" id="3.40.50.300">
    <property type="entry name" value="P-loop containing nucleotide triphosphate hydrolases"/>
    <property type="match status" value="1"/>
</dbReference>
<dbReference type="InterPro" id="IPR027417">
    <property type="entry name" value="P-loop_NTPase"/>
</dbReference>
<evidence type="ECO:0000259" key="2">
    <source>
        <dbReference type="Pfam" id="PF04548"/>
    </source>
</evidence>
<dbReference type="PANTHER" id="PTHR32046:SF14">
    <property type="match status" value="1"/>
</dbReference>
<keyword evidence="1" id="KW-0547">Nucleotide-binding</keyword>
<dbReference type="AlphaFoldDB" id="B0EC78"/>
<dbReference type="OrthoDB" id="2386367at2759"/>
<dbReference type="Pfam" id="PF04548">
    <property type="entry name" value="AIG1"/>
    <property type="match status" value="1"/>
</dbReference>
<dbReference type="EMBL" id="DS548683">
    <property type="protein sequence ID" value="EDR27868.1"/>
    <property type="molecule type" value="Genomic_DNA"/>
</dbReference>
<organism evidence="4">
    <name type="scientific">Entamoeba dispar (strain ATCC PRA-260 / SAW760)</name>
    <dbReference type="NCBI Taxonomy" id="370354"/>
    <lineage>
        <taxon>Eukaryota</taxon>
        <taxon>Amoebozoa</taxon>
        <taxon>Evosea</taxon>
        <taxon>Archamoebae</taxon>
        <taxon>Mastigamoebida</taxon>
        <taxon>Entamoebidae</taxon>
        <taxon>Entamoeba</taxon>
    </lineage>
</organism>
<evidence type="ECO:0000313" key="4">
    <source>
        <dbReference type="Proteomes" id="UP000008076"/>
    </source>
</evidence>
<proteinExistence type="predicted"/>
<dbReference type="SUPFAM" id="SSF52540">
    <property type="entry name" value="P-loop containing nucleoside triphosphate hydrolases"/>
    <property type="match status" value="1"/>
</dbReference>
<gene>
    <name evidence="3" type="ORF">EDI_251000</name>
</gene>
<accession>B0EC78</accession>
<dbReference type="KEGG" id="edi:EDI_251000"/>
<sequence>MSKVTVRFFLNGKSISTKPLNSQDNLKTAREKLSEKISGSHQFLTKEGDLIDINDEDSFTIEDVIGSSRIINIKEKEDKKEVKIKLNDKLFKTIELDKKTKLSDVRKSIQNIPESAHFYTLDNNIIEKDEEDIFLVEDILNNDEIIIKKEKENTPAMDIVDIGIDLNGNPKTKRKLNKNSYLSDIRKEIENIKNIPKDFMFKDKEGYEIQKDEEQSLKLSDILYDNKINITIEVSNTSSNDLTDLSEPNAPIEGSIRLKNHEEGKLKIYLYPNEPFNSKDESDAIAILVIGQTGSGKTTLLNSFVNALYGIKITDDFRYIIINEDNLKQSGDQSKSQTSEVTIYNIKRTKKAPPIKIIDTPGFGDTRGMEYDKVITNQIKKAFETKVLDLNAICFVAQSSNPRLTASQKYILDNIINLFGKDVKKNFIAMLTFSDGETPKILCSLQSKDCVFSTIIPEIDKPWYLKFNCLYIYKDNTENPLTQNFWELSMKNFDEFIKKVKKLPRTSLEKSRDVLKSREQIKTEIEGLRISLNNGLSKMNNIKNVEEQIDLNREKINKNKDYKILTPVRIPILVDLKPGEYVTNCLYCHKTCHYPCYIKGDIKKGCSCIGANGYCNVCGCHYIQHTNSPYRHDEKTEIEEQTLEKVLERYNEGKEGMASAEATLAILKKEYDKIKIECHGKLIKMVECINVLSSNALNGKITSSNDYLDQLIESENEEQKSGYKERVKGYKELKETNEIIEYIMKKPDSKSTEGDIIKELDKIKKKINTR</sequence>
<name>B0EC78_ENTDS</name>
<reference evidence="4" key="1">
    <citation type="submission" date="2007-12" db="EMBL/GenBank/DDBJ databases">
        <title>Annotation of Entamoeba dispar SAW760.</title>
        <authorList>
            <person name="Lorenzi H."/>
            <person name="Inman J."/>
            <person name="Schobel S."/>
            <person name="Amedeo P."/>
            <person name="Caler E."/>
        </authorList>
    </citation>
    <scope>NUCLEOTIDE SEQUENCE [LARGE SCALE GENOMIC DNA]</scope>
    <source>
        <strain evidence="4">ATCC PRA-260 / SAW760</strain>
    </source>
</reference>
<dbReference type="FunFam" id="3.40.50.300:FF:002080">
    <property type="entry name" value="Uncharacterized protein"/>
    <property type="match status" value="1"/>
</dbReference>
<protein>
    <recommendedName>
        <fullName evidence="2">AIG1-type G domain-containing protein</fullName>
    </recommendedName>
</protein>
<evidence type="ECO:0000256" key="1">
    <source>
        <dbReference type="ARBA" id="ARBA00022741"/>
    </source>
</evidence>
<dbReference type="PANTHER" id="PTHR32046">
    <property type="entry name" value="G DOMAIN-CONTAINING PROTEIN"/>
    <property type="match status" value="1"/>
</dbReference>
<keyword evidence="4" id="KW-1185">Reference proteome</keyword>
<dbReference type="CDD" id="cd00882">
    <property type="entry name" value="Ras_like_GTPase"/>
    <property type="match status" value="1"/>
</dbReference>
<feature type="domain" description="AIG1-type G" evidence="2">
    <location>
        <begin position="287"/>
        <end position="437"/>
    </location>
</feature>
<dbReference type="GO" id="GO:0005525">
    <property type="term" value="F:GTP binding"/>
    <property type="evidence" value="ECO:0007669"/>
    <property type="project" value="InterPro"/>
</dbReference>
<dbReference type="eggNOG" id="ENOG502QTS0">
    <property type="taxonomic scope" value="Eukaryota"/>
</dbReference>
<evidence type="ECO:0000313" key="3">
    <source>
        <dbReference type="EMBL" id="EDR27868.1"/>
    </source>
</evidence>
<dbReference type="Proteomes" id="UP000008076">
    <property type="component" value="Unassembled WGS sequence"/>
</dbReference>
<dbReference type="VEuPathDB" id="AmoebaDB:EDI_251000"/>